<dbReference type="SUPFAM" id="SSF52540">
    <property type="entry name" value="P-loop containing nucleoside triphosphate hydrolases"/>
    <property type="match status" value="1"/>
</dbReference>
<dbReference type="SMART" id="SM00487">
    <property type="entry name" value="DEXDc"/>
    <property type="match status" value="1"/>
</dbReference>
<accession>A0A1V2LD72</accession>
<comment type="domain">
    <text evidence="13">The Q motif is unique to and characteristic of the DEAD box family of RNA helicases and controls ATP binding and hydrolysis.</text>
</comment>
<dbReference type="PANTHER" id="PTHR24031">
    <property type="entry name" value="RNA HELICASE"/>
    <property type="match status" value="1"/>
</dbReference>
<evidence type="ECO:0000256" key="9">
    <source>
        <dbReference type="ARBA" id="ARBA00023054"/>
    </source>
</evidence>
<keyword evidence="18" id="KW-1185">Reference proteome</keyword>
<evidence type="ECO:0000256" key="13">
    <source>
        <dbReference type="RuleBase" id="RU365068"/>
    </source>
</evidence>
<dbReference type="PROSITE" id="PS51194">
    <property type="entry name" value="HELICASE_CTER"/>
    <property type="match status" value="1"/>
</dbReference>
<organism evidence="17 18">
    <name type="scientific">Cyberlindnera fabianii</name>
    <name type="common">Yeast</name>
    <name type="synonym">Hansenula fabianii</name>
    <dbReference type="NCBI Taxonomy" id="36022"/>
    <lineage>
        <taxon>Eukaryota</taxon>
        <taxon>Fungi</taxon>
        <taxon>Dikarya</taxon>
        <taxon>Ascomycota</taxon>
        <taxon>Saccharomycotina</taxon>
        <taxon>Saccharomycetes</taxon>
        <taxon>Phaffomycetales</taxon>
        <taxon>Phaffomycetaceae</taxon>
        <taxon>Cyberlindnera</taxon>
    </lineage>
</organism>
<protein>
    <recommendedName>
        <fullName evidence="13">ATP-dependent RNA helicase</fullName>
        <ecNumber evidence="13">3.6.4.13</ecNumber>
    </recommendedName>
</protein>
<feature type="compositionally biased region" description="Basic and acidic residues" evidence="14">
    <location>
        <begin position="562"/>
        <end position="574"/>
    </location>
</feature>
<dbReference type="InterPro" id="IPR027417">
    <property type="entry name" value="P-loop_NTPase"/>
</dbReference>
<dbReference type="Pfam" id="PF23681">
    <property type="entry name" value="CTT_SPB4"/>
    <property type="match status" value="1"/>
</dbReference>
<evidence type="ECO:0000256" key="2">
    <source>
        <dbReference type="ARBA" id="ARBA00022517"/>
    </source>
</evidence>
<keyword evidence="10" id="KW-0539">Nucleus</keyword>
<comment type="caution">
    <text evidence="17">The sequence shown here is derived from an EMBL/GenBank/DDBJ whole genome shotgun (WGS) entry which is preliminary data.</text>
</comment>
<comment type="similarity">
    <text evidence="11">Belongs to the DEAD box helicase family. DDX55/SPB4 subfamily.</text>
</comment>
<evidence type="ECO:0000256" key="3">
    <source>
        <dbReference type="ARBA" id="ARBA00022552"/>
    </source>
</evidence>
<evidence type="ECO:0000256" key="10">
    <source>
        <dbReference type="ARBA" id="ARBA00023242"/>
    </source>
</evidence>
<keyword evidence="9" id="KW-0175">Coiled coil</keyword>
<feature type="compositionally biased region" description="Basic and acidic residues" evidence="14">
    <location>
        <begin position="503"/>
        <end position="520"/>
    </location>
</feature>
<dbReference type="InterPro" id="IPR001650">
    <property type="entry name" value="Helicase_C-like"/>
</dbReference>
<evidence type="ECO:0000256" key="4">
    <source>
        <dbReference type="ARBA" id="ARBA00022741"/>
    </source>
</evidence>
<keyword evidence="2" id="KW-0690">Ribosome biogenesis</keyword>
<keyword evidence="7 12" id="KW-0067">ATP-binding</keyword>
<dbReference type="GO" id="GO:0005730">
    <property type="term" value="C:nucleolus"/>
    <property type="evidence" value="ECO:0007669"/>
    <property type="project" value="UniProtKB-SubCell"/>
</dbReference>
<feature type="domain" description="Helicase C-terminal" evidence="16">
    <location>
        <begin position="243"/>
        <end position="408"/>
    </location>
</feature>
<dbReference type="Pfam" id="PF13959">
    <property type="entry name" value="CTE_SPB4"/>
    <property type="match status" value="1"/>
</dbReference>
<comment type="catalytic activity">
    <reaction evidence="13">
        <text>ATP + H2O = ADP + phosphate + H(+)</text>
        <dbReference type="Rhea" id="RHEA:13065"/>
        <dbReference type="ChEBI" id="CHEBI:15377"/>
        <dbReference type="ChEBI" id="CHEBI:15378"/>
        <dbReference type="ChEBI" id="CHEBI:30616"/>
        <dbReference type="ChEBI" id="CHEBI:43474"/>
        <dbReference type="ChEBI" id="CHEBI:456216"/>
        <dbReference type="EC" id="3.6.4.13"/>
    </reaction>
</comment>
<evidence type="ECO:0000259" key="15">
    <source>
        <dbReference type="PROSITE" id="PS51192"/>
    </source>
</evidence>
<evidence type="ECO:0000313" key="18">
    <source>
        <dbReference type="Proteomes" id="UP000189513"/>
    </source>
</evidence>
<dbReference type="InterPro" id="IPR011545">
    <property type="entry name" value="DEAD/DEAH_box_helicase_dom"/>
</dbReference>
<evidence type="ECO:0000259" key="16">
    <source>
        <dbReference type="PROSITE" id="PS51194"/>
    </source>
</evidence>
<dbReference type="OMA" id="AYKEHEC"/>
<dbReference type="STRING" id="36022.A0A1V2LD72"/>
<dbReference type="InterPro" id="IPR000629">
    <property type="entry name" value="RNA-helicase_DEAD-box_CS"/>
</dbReference>
<dbReference type="CDD" id="cd18787">
    <property type="entry name" value="SF2_C_DEAD"/>
    <property type="match status" value="1"/>
</dbReference>
<dbReference type="EMBL" id="MPUK01000001">
    <property type="protein sequence ID" value="ONH69828.1"/>
    <property type="molecule type" value="Genomic_DNA"/>
</dbReference>
<keyword evidence="6 12" id="KW-0347">Helicase</keyword>
<dbReference type="Gene3D" id="3.40.50.300">
    <property type="entry name" value="P-loop containing nucleotide triphosphate hydrolases"/>
    <property type="match status" value="2"/>
</dbReference>
<keyword evidence="3" id="KW-0698">rRNA processing</keyword>
<feature type="domain" description="Helicase ATP-binding" evidence="15">
    <location>
        <begin position="38"/>
        <end position="217"/>
    </location>
</feature>
<dbReference type="InterPro" id="IPR014001">
    <property type="entry name" value="Helicase_ATP-bd"/>
</dbReference>
<comment type="subcellular location">
    <subcellularLocation>
        <location evidence="1">Nucleus</location>
        <location evidence="1">Nucleolus</location>
    </subcellularLocation>
</comment>
<reference evidence="18" key="1">
    <citation type="journal article" date="2017" name="Genome Announc.">
        <title>Genome sequences of Cyberlindnera fabianii 65, Pichia kudriavzevii 129, and Saccharomyces cerevisiae 131 isolated from fermented masau fruits in Zimbabwe.</title>
        <authorList>
            <person name="van Rijswijck I.M.H."/>
            <person name="Derks M.F.L."/>
            <person name="Abee T."/>
            <person name="de Ridder D."/>
            <person name="Smid E.J."/>
        </authorList>
    </citation>
    <scope>NUCLEOTIDE SEQUENCE [LARGE SCALE GENOMIC DNA]</scope>
    <source>
        <strain evidence="18">65</strain>
    </source>
</reference>
<dbReference type="SMART" id="SM01178">
    <property type="entry name" value="DUF4217"/>
    <property type="match status" value="1"/>
</dbReference>
<name>A0A1V2LD72_CYBFA</name>
<evidence type="ECO:0000256" key="5">
    <source>
        <dbReference type="ARBA" id="ARBA00022801"/>
    </source>
</evidence>
<gene>
    <name evidence="17" type="ORF">BON22_0693</name>
</gene>
<dbReference type="SMART" id="SM00490">
    <property type="entry name" value="HELICc"/>
    <property type="match status" value="1"/>
</dbReference>
<evidence type="ECO:0000256" key="6">
    <source>
        <dbReference type="ARBA" id="ARBA00022806"/>
    </source>
</evidence>
<evidence type="ECO:0000313" key="17">
    <source>
        <dbReference type="EMBL" id="ONH69828.1"/>
    </source>
</evidence>
<dbReference type="PROSITE" id="PS51192">
    <property type="entry name" value="HELICASE_ATP_BIND_1"/>
    <property type="match status" value="1"/>
</dbReference>
<dbReference type="AlphaFoldDB" id="A0A1V2LD72"/>
<proteinExistence type="inferred from homology"/>
<dbReference type="EC" id="3.6.4.13" evidence="13"/>
<dbReference type="InterPro" id="IPR025313">
    <property type="entry name" value="SPB4-like_CTE"/>
</dbReference>
<dbReference type="CDD" id="cd17960">
    <property type="entry name" value="DEADc_DDX55"/>
    <property type="match status" value="1"/>
</dbReference>
<dbReference type="VEuPathDB" id="FungiDB:BON22_0693"/>
<dbReference type="Proteomes" id="UP000189513">
    <property type="component" value="Unassembled WGS sequence"/>
</dbReference>
<dbReference type="PROSITE" id="PS00039">
    <property type="entry name" value="DEAD_ATP_HELICASE"/>
    <property type="match status" value="1"/>
</dbReference>
<dbReference type="InterPro" id="IPR056330">
    <property type="entry name" value="CTT_SPB4"/>
</dbReference>
<evidence type="ECO:0000256" key="14">
    <source>
        <dbReference type="SAM" id="MobiDB-lite"/>
    </source>
</evidence>
<dbReference type="GO" id="GO:0003724">
    <property type="term" value="F:RNA helicase activity"/>
    <property type="evidence" value="ECO:0007669"/>
    <property type="project" value="UniProtKB-EC"/>
</dbReference>
<keyword evidence="8 13" id="KW-0694">RNA-binding</keyword>
<dbReference type="GO" id="GO:0005524">
    <property type="term" value="F:ATP binding"/>
    <property type="evidence" value="ECO:0007669"/>
    <property type="project" value="UniProtKB-UniRule"/>
</dbReference>
<evidence type="ECO:0000256" key="12">
    <source>
        <dbReference type="RuleBase" id="RU000492"/>
    </source>
</evidence>
<dbReference type="Pfam" id="PF00271">
    <property type="entry name" value="Helicase_C"/>
    <property type="match status" value="1"/>
</dbReference>
<evidence type="ECO:0000256" key="8">
    <source>
        <dbReference type="ARBA" id="ARBA00022884"/>
    </source>
</evidence>
<keyword evidence="5 12" id="KW-0378">Hydrolase</keyword>
<sequence length="591" mass="67880">MSKSLDWSELEGKVTDWLYNAVVGLGFEKMTPVQAAVIPNFSLNKDVVVEAVTGSGKTLSFVVPVVDRLTKLENITKKRAIYGVVVAPTRELALQISKVFESMLKFQPEEDAIKIQNLVGGVQSIEDDIRQYKKNTPQIIVGTPGRLAEFFHKITPKNVEVLVFDEADRLLDASFQKEIDFILSSLPKQKRVGLFSATMLSDVATQNLHRTGLRNPVRIVVNSKGHKPNTLHLSYSLVSPDQKIEHLISILNTFHFRKSIVYFPTCVSVEHFYVLFRHISTHYNLGLSFYSLHGKLKTQARIKTLDKFENNHDSKSVLLTTDVAARGIDVENVDLVVQLDPPQDPDVFVHRCGRAGRANNTGYAITLLTEGREEDYIDFLQVRGTELEQFEKKVPRIDGFQQLVKKWMLQDRLRHDKAVRSFVSYVRYYSKHTATSIFRVQSLDYVGLGKAYGLFRLPKMPEISSHVKDVKDGFIDDTVDFKDYKYADEQKEVKRLEELKAEEKKAQNKEKRLEKKKKDLTNVAWSKSNNTKQDRSDRFQQSDAAKRKREMELVESDDEAEQKDWKDLIRESKKEKKQKKQQAIMGDFDDL</sequence>
<evidence type="ECO:0000256" key="1">
    <source>
        <dbReference type="ARBA" id="ARBA00004604"/>
    </source>
</evidence>
<feature type="region of interest" description="Disordered" evidence="14">
    <location>
        <begin position="503"/>
        <end position="591"/>
    </location>
</feature>
<evidence type="ECO:0000256" key="7">
    <source>
        <dbReference type="ARBA" id="ARBA00022840"/>
    </source>
</evidence>
<dbReference type="GO" id="GO:0016887">
    <property type="term" value="F:ATP hydrolysis activity"/>
    <property type="evidence" value="ECO:0007669"/>
    <property type="project" value="RHEA"/>
</dbReference>
<dbReference type="GO" id="GO:0003723">
    <property type="term" value="F:RNA binding"/>
    <property type="evidence" value="ECO:0007669"/>
    <property type="project" value="UniProtKB-UniRule"/>
</dbReference>
<evidence type="ECO:0000256" key="11">
    <source>
        <dbReference type="ARBA" id="ARBA00038002"/>
    </source>
</evidence>
<dbReference type="GO" id="GO:0006364">
    <property type="term" value="P:rRNA processing"/>
    <property type="evidence" value="ECO:0007669"/>
    <property type="project" value="UniProtKB-KW"/>
</dbReference>
<dbReference type="Pfam" id="PF00270">
    <property type="entry name" value="DEAD"/>
    <property type="match status" value="1"/>
</dbReference>
<keyword evidence="4 12" id="KW-0547">Nucleotide-binding</keyword>
<comment type="function">
    <text evidence="13">RNA helicase.</text>
</comment>